<dbReference type="GO" id="GO:0005509">
    <property type="term" value="F:calcium ion binding"/>
    <property type="evidence" value="ECO:0007669"/>
    <property type="project" value="InterPro"/>
</dbReference>
<evidence type="ECO:0000313" key="1">
    <source>
        <dbReference type="EMBL" id="GHC56071.1"/>
    </source>
</evidence>
<dbReference type="Proteomes" id="UP000638981">
    <property type="component" value="Unassembled WGS sequence"/>
</dbReference>
<protein>
    <recommendedName>
        <fullName evidence="3">Calcium-binding protein</fullName>
    </recommendedName>
</protein>
<dbReference type="PRINTS" id="PR00313">
    <property type="entry name" value="CABNDNGRPT"/>
</dbReference>
<organism evidence="1 2">
    <name type="scientific">Neogemmobacter tilapiae</name>
    <dbReference type="NCBI Taxonomy" id="875041"/>
    <lineage>
        <taxon>Bacteria</taxon>
        <taxon>Pseudomonadati</taxon>
        <taxon>Pseudomonadota</taxon>
        <taxon>Alphaproteobacteria</taxon>
        <taxon>Rhodobacterales</taxon>
        <taxon>Paracoccaceae</taxon>
        <taxon>Neogemmobacter</taxon>
    </lineage>
</organism>
<proteinExistence type="predicted"/>
<sequence length="415" mass="43514">MVRIPQKSSVGLGVRINLGDQSDDLIIKADIQIRSTDWDAIWAEGFNQSITVAGYVRGALDGIDLLDSGYNQSITIKAGGRVQGGNDAVRIDGEGWTITNAGTMIGGRYGINVQADGIALCRIINSGQITTGDASISLEGPANIRLVNSGDIRSSGMDVYDGDSGRDLIRNTGRMVGRIQLDDGNDVYDGFQGRVNGLINGGEGNDRIVLGKGADAMHGGNGLDTLDYRKYASVVVSMDGDFANAGGAKGDTFVSIERIFGSAKGNDRLGGGAFADDLRGFGGADRINGDEGNDRIYGGTGRDTLTGGAGLDDFVFASIKDIGDVITDWSSGPVLGVDQIYINSNFGGGLVDGLLDPSQFRAKAGANAVDANDRFIYDTTTKKLWFDADGKGATKAVMVALVQGDAMTYDDIIIF</sequence>
<dbReference type="InterPro" id="IPR001343">
    <property type="entry name" value="Hemolysn_Ca-bd"/>
</dbReference>
<dbReference type="AlphaFoldDB" id="A0A918TNF9"/>
<evidence type="ECO:0008006" key="3">
    <source>
        <dbReference type="Google" id="ProtNLM"/>
    </source>
</evidence>
<evidence type="ECO:0000313" key="2">
    <source>
        <dbReference type="Proteomes" id="UP000638981"/>
    </source>
</evidence>
<dbReference type="PROSITE" id="PS00330">
    <property type="entry name" value="HEMOLYSIN_CALCIUM"/>
    <property type="match status" value="2"/>
</dbReference>
<keyword evidence="2" id="KW-1185">Reference proteome</keyword>
<dbReference type="InterPro" id="IPR018511">
    <property type="entry name" value="Hemolysin-typ_Ca-bd_CS"/>
</dbReference>
<reference evidence="1" key="1">
    <citation type="journal article" date="2014" name="Int. J. Syst. Evol. Microbiol.">
        <title>Complete genome sequence of Corynebacterium casei LMG S-19264T (=DSM 44701T), isolated from a smear-ripened cheese.</title>
        <authorList>
            <consortium name="US DOE Joint Genome Institute (JGI-PGF)"/>
            <person name="Walter F."/>
            <person name="Albersmeier A."/>
            <person name="Kalinowski J."/>
            <person name="Ruckert C."/>
        </authorList>
    </citation>
    <scope>NUCLEOTIDE SEQUENCE</scope>
    <source>
        <strain evidence="1">KCTC 23310</strain>
    </source>
</reference>
<dbReference type="Pfam" id="PF00353">
    <property type="entry name" value="HemolysinCabind"/>
    <property type="match status" value="2"/>
</dbReference>
<dbReference type="SUPFAM" id="SSF51120">
    <property type="entry name" value="beta-Roll"/>
    <property type="match status" value="2"/>
</dbReference>
<comment type="caution">
    <text evidence="1">The sequence shown here is derived from an EMBL/GenBank/DDBJ whole genome shotgun (WGS) entry which is preliminary data.</text>
</comment>
<gene>
    <name evidence="1" type="ORF">GCM10007315_19160</name>
</gene>
<dbReference type="Gene3D" id="2.150.10.10">
    <property type="entry name" value="Serralysin-like metalloprotease, C-terminal"/>
    <property type="match status" value="1"/>
</dbReference>
<name>A0A918TNF9_9RHOB</name>
<dbReference type="EMBL" id="BMYJ01000005">
    <property type="protein sequence ID" value="GHC56071.1"/>
    <property type="molecule type" value="Genomic_DNA"/>
</dbReference>
<accession>A0A918TNF9</accession>
<reference evidence="1" key="2">
    <citation type="submission" date="2020-09" db="EMBL/GenBank/DDBJ databases">
        <authorList>
            <person name="Sun Q."/>
            <person name="Kim S."/>
        </authorList>
    </citation>
    <scope>NUCLEOTIDE SEQUENCE</scope>
    <source>
        <strain evidence="1">KCTC 23310</strain>
    </source>
</reference>
<dbReference type="RefSeq" id="WP_189411435.1">
    <property type="nucleotide sequence ID" value="NZ_BMYJ01000005.1"/>
</dbReference>
<dbReference type="InterPro" id="IPR011049">
    <property type="entry name" value="Serralysin-like_metalloprot_C"/>
</dbReference>